<reference evidence="2 3" key="1">
    <citation type="submission" date="2016-08" db="EMBL/GenBank/DDBJ databases">
        <title>Draft genome of Fabibacter sp. strain SK-8.</title>
        <authorList>
            <person name="Wong S.-K."/>
            <person name="Hamasaki K."/>
            <person name="Yoshizawa S."/>
        </authorList>
    </citation>
    <scope>NUCLEOTIDE SEQUENCE [LARGE SCALE GENOMIC DNA]</scope>
    <source>
        <strain evidence="2 3">SK-8</strain>
    </source>
</reference>
<keyword evidence="1" id="KW-0812">Transmembrane</keyword>
<organism evidence="2 3">
    <name type="scientific">Roseivirga misakiensis</name>
    <dbReference type="NCBI Taxonomy" id="1563681"/>
    <lineage>
        <taxon>Bacteria</taxon>
        <taxon>Pseudomonadati</taxon>
        <taxon>Bacteroidota</taxon>
        <taxon>Cytophagia</taxon>
        <taxon>Cytophagales</taxon>
        <taxon>Roseivirgaceae</taxon>
        <taxon>Roseivirga</taxon>
    </lineage>
</organism>
<accession>A0A1E5T682</accession>
<keyword evidence="1" id="KW-1133">Transmembrane helix</keyword>
<evidence type="ECO:0000313" key="2">
    <source>
        <dbReference type="EMBL" id="OEK06902.1"/>
    </source>
</evidence>
<dbReference type="OrthoDB" id="821231at2"/>
<comment type="caution">
    <text evidence="2">The sequence shown here is derived from an EMBL/GenBank/DDBJ whole genome shotgun (WGS) entry which is preliminary data.</text>
</comment>
<dbReference type="RefSeq" id="WP_069834214.1">
    <property type="nucleotide sequence ID" value="NZ_MDGQ01000003.1"/>
</dbReference>
<keyword evidence="1" id="KW-0472">Membrane</keyword>
<proteinExistence type="predicted"/>
<sequence>MSQKDQHIDLFDKYQTNQLSENERIAFDERIQNDAEFSQAFEQYIAEVNVIKAISAGEEMQSIMNSDSKISLKPTIRRWLIPVSVAAAIALFLIFTQISQRNHNSLFNEYFTPYPDAVTSRNVGNGLSNALHFYSQQEYAKALEGFEALAESDTVEFYEGICLLALKRPEEALDKLNTIGINSIFRNQSQWFKGLSFLLLEESDSTIKSFEKIKALSKYKKQSLELIKRLQ</sequence>
<evidence type="ECO:0008006" key="4">
    <source>
        <dbReference type="Google" id="ProtNLM"/>
    </source>
</evidence>
<feature type="transmembrane region" description="Helical" evidence="1">
    <location>
        <begin position="79"/>
        <end position="98"/>
    </location>
</feature>
<dbReference type="Gene3D" id="1.25.40.10">
    <property type="entry name" value="Tetratricopeptide repeat domain"/>
    <property type="match status" value="1"/>
</dbReference>
<dbReference type="Proteomes" id="UP000095552">
    <property type="component" value="Unassembled WGS sequence"/>
</dbReference>
<dbReference type="STRING" id="1563681.BFP71_04405"/>
<evidence type="ECO:0000256" key="1">
    <source>
        <dbReference type="SAM" id="Phobius"/>
    </source>
</evidence>
<evidence type="ECO:0000313" key="3">
    <source>
        <dbReference type="Proteomes" id="UP000095552"/>
    </source>
</evidence>
<keyword evidence="3" id="KW-1185">Reference proteome</keyword>
<dbReference type="EMBL" id="MDGQ01000003">
    <property type="protein sequence ID" value="OEK06902.1"/>
    <property type="molecule type" value="Genomic_DNA"/>
</dbReference>
<protein>
    <recommendedName>
        <fullName evidence="4">DUF3379 domain-containing protein</fullName>
    </recommendedName>
</protein>
<name>A0A1E5T682_9BACT</name>
<dbReference type="InterPro" id="IPR011990">
    <property type="entry name" value="TPR-like_helical_dom_sf"/>
</dbReference>
<dbReference type="AlphaFoldDB" id="A0A1E5T682"/>
<gene>
    <name evidence="2" type="ORF">BFP71_04405</name>
</gene>